<comment type="catalytic activity">
    <reaction evidence="1">
        <text>ATP + protein L-histidine = ADP + protein N-phospho-L-histidine.</text>
        <dbReference type="EC" id="2.7.13.3"/>
    </reaction>
</comment>
<dbReference type="PROSITE" id="PS50885">
    <property type="entry name" value="HAMP"/>
    <property type="match status" value="1"/>
</dbReference>
<name>A0A221T192_9DEIO</name>
<dbReference type="InterPro" id="IPR003660">
    <property type="entry name" value="HAMP_dom"/>
</dbReference>
<sequence length="381" mass="41148">MRFFPRLLLSNLLVILLAVGGMFAAAELLAPSFYREHVDRMAVTMTGMVGSTHRELRSDLEAGLRTTLNRALLASLPLAGGVALLTAWWMSRGLGRSVQRLDEGSRALAQGRYALRLPETGKDELADLAHNLNVLAGALSRVEQGRVELIGNVAHELRAPLAALRGYADAMEDGLITPDRAAHAIAREVGAMDRLVRDLSLVSRVEAGRVDLHLETLNPSDLIRALQERFRTSFEEKGVALHVTASQLPAIHADEERVMQVLTNLLANALRHTPAGGQVRVRAEAHERVLNVAVQDTGTGIAPEHLTRIFERFYRADPARSRIEGGSGVGLTIARGLVEAMGGQMAATSDLDRGSTFSFTLPLYTLAPHSVTPAPAPPQSA</sequence>
<dbReference type="STRING" id="317577.GCA_000419625_03074"/>
<keyword evidence="11" id="KW-1185">Reference proteome</keyword>
<dbReference type="InterPro" id="IPR036890">
    <property type="entry name" value="HATPase_C_sf"/>
</dbReference>
<dbReference type="SMART" id="SM00387">
    <property type="entry name" value="HATPase_c"/>
    <property type="match status" value="1"/>
</dbReference>
<protein>
    <recommendedName>
        <fullName evidence="3">histidine kinase</fullName>
        <ecNumber evidence="3">2.7.13.3</ecNumber>
    </recommendedName>
</protein>
<dbReference type="InterPro" id="IPR036097">
    <property type="entry name" value="HisK_dim/P_sf"/>
</dbReference>
<dbReference type="SUPFAM" id="SSF55874">
    <property type="entry name" value="ATPase domain of HSP90 chaperone/DNA topoisomerase II/histidine kinase"/>
    <property type="match status" value="1"/>
</dbReference>
<dbReference type="InterPro" id="IPR004358">
    <property type="entry name" value="Sig_transdc_His_kin-like_C"/>
</dbReference>
<keyword evidence="7" id="KW-0902">Two-component regulatory system</keyword>
<gene>
    <name evidence="10" type="ORF">DFI_15900</name>
</gene>
<organism evidence="10 11">
    <name type="scientific">Deinococcus ficus</name>
    <dbReference type="NCBI Taxonomy" id="317577"/>
    <lineage>
        <taxon>Bacteria</taxon>
        <taxon>Thermotogati</taxon>
        <taxon>Deinococcota</taxon>
        <taxon>Deinococci</taxon>
        <taxon>Deinococcales</taxon>
        <taxon>Deinococcaceae</taxon>
        <taxon>Deinococcus</taxon>
    </lineage>
</organism>
<dbReference type="EC" id="2.7.13.3" evidence="3"/>
<dbReference type="InterPro" id="IPR003661">
    <property type="entry name" value="HisK_dim/P_dom"/>
</dbReference>
<evidence type="ECO:0000256" key="6">
    <source>
        <dbReference type="ARBA" id="ARBA00022777"/>
    </source>
</evidence>
<dbReference type="Gene3D" id="1.10.287.130">
    <property type="match status" value="1"/>
</dbReference>
<keyword evidence="6 10" id="KW-0418">Kinase</keyword>
<proteinExistence type="predicted"/>
<dbReference type="GO" id="GO:0000155">
    <property type="term" value="F:phosphorelay sensor kinase activity"/>
    <property type="evidence" value="ECO:0007669"/>
    <property type="project" value="InterPro"/>
</dbReference>
<keyword evidence="4" id="KW-0597">Phosphoprotein</keyword>
<evidence type="ECO:0000259" key="9">
    <source>
        <dbReference type="PROSITE" id="PS50885"/>
    </source>
</evidence>
<dbReference type="InterPro" id="IPR003594">
    <property type="entry name" value="HATPase_dom"/>
</dbReference>
<dbReference type="Pfam" id="PF00512">
    <property type="entry name" value="HisKA"/>
    <property type="match status" value="1"/>
</dbReference>
<evidence type="ECO:0000313" key="10">
    <source>
        <dbReference type="EMBL" id="ASN82649.1"/>
    </source>
</evidence>
<dbReference type="InterPro" id="IPR005467">
    <property type="entry name" value="His_kinase_dom"/>
</dbReference>
<dbReference type="PRINTS" id="PR00344">
    <property type="entry name" value="BCTRLSENSOR"/>
</dbReference>
<accession>A0A221T192</accession>
<geneLocation type="plasmid" evidence="11">
    <name>pdfi1</name>
</geneLocation>
<evidence type="ECO:0000313" key="11">
    <source>
        <dbReference type="Proteomes" id="UP000259030"/>
    </source>
</evidence>
<evidence type="ECO:0000256" key="1">
    <source>
        <dbReference type="ARBA" id="ARBA00000085"/>
    </source>
</evidence>
<reference evidence="10 11" key="1">
    <citation type="submission" date="2017-05" db="EMBL/GenBank/DDBJ databases">
        <title>The complete genome sequence of Deinococcus ficus isolated from the rhizosphere of the Ficus religiosa L. in Taiwan.</title>
        <authorList>
            <person name="Wu K.-M."/>
            <person name="Liao T.-L."/>
            <person name="Liu Y.-M."/>
            <person name="Young C.-C."/>
            <person name="Tsai S.-F."/>
        </authorList>
    </citation>
    <scope>NUCLEOTIDE SEQUENCE [LARGE SCALE GENOMIC DNA]</scope>
    <source>
        <strain evidence="10 11">CC-FR2-10</strain>
        <plasmid evidence="11">pdfi1</plasmid>
    </source>
</reference>
<feature type="domain" description="HAMP" evidence="9">
    <location>
        <begin position="92"/>
        <end position="144"/>
    </location>
</feature>
<dbReference type="Pfam" id="PF02518">
    <property type="entry name" value="HATPase_c"/>
    <property type="match status" value="1"/>
</dbReference>
<dbReference type="KEGG" id="dfc:DFI_15900"/>
<dbReference type="GO" id="GO:0016020">
    <property type="term" value="C:membrane"/>
    <property type="evidence" value="ECO:0007669"/>
    <property type="project" value="UniProtKB-SubCell"/>
</dbReference>
<dbReference type="InterPro" id="IPR050736">
    <property type="entry name" value="Sensor_HK_Regulatory"/>
</dbReference>
<dbReference type="FunFam" id="3.30.565.10:FF:000006">
    <property type="entry name" value="Sensor histidine kinase WalK"/>
    <property type="match status" value="1"/>
</dbReference>
<dbReference type="SUPFAM" id="SSF47384">
    <property type="entry name" value="Homodimeric domain of signal transducing histidine kinase"/>
    <property type="match status" value="1"/>
</dbReference>
<evidence type="ECO:0000256" key="5">
    <source>
        <dbReference type="ARBA" id="ARBA00022679"/>
    </source>
</evidence>
<dbReference type="CDD" id="cd00082">
    <property type="entry name" value="HisKA"/>
    <property type="match status" value="1"/>
</dbReference>
<dbReference type="SMART" id="SM00388">
    <property type="entry name" value="HisKA"/>
    <property type="match status" value="1"/>
</dbReference>
<dbReference type="EMBL" id="CP021082">
    <property type="protein sequence ID" value="ASN82649.1"/>
    <property type="molecule type" value="Genomic_DNA"/>
</dbReference>
<evidence type="ECO:0000256" key="7">
    <source>
        <dbReference type="ARBA" id="ARBA00023012"/>
    </source>
</evidence>
<dbReference type="PANTHER" id="PTHR43711:SF1">
    <property type="entry name" value="HISTIDINE KINASE 1"/>
    <property type="match status" value="1"/>
</dbReference>
<evidence type="ECO:0000256" key="2">
    <source>
        <dbReference type="ARBA" id="ARBA00004370"/>
    </source>
</evidence>
<dbReference type="PANTHER" id="PTHR43711">
    <property type="entry name" value="TWO-COMPONENT HISTIDINE KINASE"/>
    <property type="match status" value="1"/>
</dbReference>
<evidence type="ECO:0000256" key="4">
    <source>
        <dbReference type="ARBA" id="ARBA00022553"/>
    </source>
</evidence>
<dbReference type="RefSeq" id="WP_051308349.1">
    <property type="nucleotide sequence ID" value="NZ_CP021082.1"/>
</dbReference>
<feature type="domain" description="Histidine kinase" evidence="8">
    <location>
        <begin position="152"/>
        <end position="365"/>
    </location>
</feature>
<dbReference type="CDD" id="cd16922">
    <property type="entry name" value="HATPase_EvgS-ArcB-TorS-like"/>
    <property type="match status" value="1"/>
</dbReference>
<dbReference type="PROSITE" id="PS50109">
    <property type="entry name" value="HIS_KIN"/>
    <property type="match status" value="1"/>
</dbReference>
<evidence type="ECO:0000259" key="8">
    <source>
        <dbReference type="PROSITE" id="PS50109"/>
    </source>
</evidence>
<dbReference type="AlphaFoldDB" id="A0A221T192"/>
<dbReference type="Pfam" id="PF00672">
    <property type="entry name" value="HAMP"/>
    <property type="match status" value="1"/>
</dbReference>
<dbReference type="SUPFAM" id="SSF158472">
    <property type="entry name" value="HAMP domain-like"/>
    <property type="match status" value="1"/>
</dbReference>
<keyword evidence="5" id="KW-0808">Transferase</keyword>
<dbReference type="Proteomes" id="UP000259030">
    <property type="component" value="Plasmid pDFI1"/>
</dbReference>
<dbReference type="Gene3D" id="6.10.340.10">
    <property type="match status" value="1"/>
</dbReference>
<keyword evidence="10" id="KW-0614">Plasmid</keyword>
<comment type="subcellular location">
    <subcellularLocation>
        <location evidence="2">Membrane</location>
    </subcellularLocation>
</comment>
<evidence type="ECO:0000256" key="3">
    <source>
        <dbReference type="ARBA" id="ARBA00012438"/>
    </source>
</evidence>
<dbReference type="Gene3D" id="3.30.565.10">
    <property type="entry name" value="Histidine kinase-like ATPase, C-terminal domain"/>
    <property type="match status" value="1"/>
</dbReference>
<dbReference type="CDD" id="cd06225">
    <property type="entry name" value="HAMP"/>
    <property type="match status" value="1"/>
</dbReference>
<dbReference type="SMART" id="SM00304">
    <property type="entry name" value="HAMP"/>
    <property type="match status" value="1"/>
</dbReference>